<sequence length="128" mass="14824">MVENEYLIRSLTSDIWSLHNRMQSNMEDISRLEQAKFNILNEQDELAIQKRLVFEPELSPGTWTGKHSTEFLNIRSDIEQAYTNIINGRVESLLERITSEISRLQNVNASLSHSLESKQSQIDSMNNN</sequence>
<dbReference type="RefSeq" id="WP_283076803.1">
    <property type="nucleotide sequence ID" value="NZ_CP121671.1"/>
</dbReference>
<reference evidence="1 2" key="1">
    <citation type="submission" date="2023-04" db="EMBL/GenBank/DDBJ databases">
        <title>Genome sequence of Halobacillus naozhouensis KACC 21980.</title>
        <authorList>
            <person name="Kim S."/>
            <person name="Heo J."/>
            <person name="Kwon S.-W."/>
        </authorList>
    </citation>
    <scope>NUCLEOTIDE SEQUENCE [LARGE SCALE GENOMIC DNA]</scope>
    <source>
        <strain evidence="1 2">KCTC 13234</strain>
    </source>
</reference>
<accession>A0ABY8IX54</accession>
<dbReference type="EMBL" id="CP121671">
    <property type="protein sequence ID" value="WFT74808.1"/>
    <property type="molecule type" value="Genomic_DNA"/>
</dbReference>
<keyword evidence="2" id="KW-1185">Reference proteome</keyword>
<dbReference type="InterPro" id="IPR031681">
    <property type="entry name" value="YwqH-like"/>
</dbReference>
<dbReference type="Pfam" id="PF16888">
    <property type="entry name" value="YwqH-like"/>
    <property type="match status" value="1"/>
</dbReference>
<organism evidence="1 2">
    <name type="scientific">Halobacillus naozhouensis</name>
    <dbReference type="NCBI Taxonomy" id="554880"/>
    <lineage>
        <taxon>Bacteria</taxon>
        <taxon>Bacillati</taxon>
        <taxon>Bacillota</taxon>
        <taxon>Bacilli</taxon>
        <taxon>Bacillales</taxon>
        <taxon>Bacillaceae</taxon>
        <taxon>Halobacillus</taxon>
    </lineage>
</organism>
<proteinExistence type="predicted"/>
<gene>
    <name evidence="1" type="ORF">P9989_21140</name>
</gene>
<evidence type="ECO:0000313" key="2">
    <source>
        <dbReference type="Proteomes" id="UP001221597"/>
    </source>
</evidence>
<protein>
    <submittedName>
        <fullName evidence="1">DUF5082 family protein</fullName>
    </submittedName>
</protein>
<name>A0ABY8IX54_9BACI</name>
<evidence type="ECO:0000313" key="1">
    <source>
        <dbReference type="EMBL" id="WFT74808.1"/>
    </source>
</evidence>
<dbReference type="Proteomes" id="UP001221597">
    <property type="component" value="Chromosome"/>
</dbReference>